<dbReference type="Proteomes" id="UP001177023">
    <property type="component" value="Unassembled WGS sequence"/>
</dbReference>
<keyword evidence="8" id="KW-1185">Reference proteome</keyword>
<reference evidence="7" key="1">
    <citation type="submission" date="2023-06" db="EMBL/GenBank/DDBJ databases">
        <authorList>
            <person name="Delattre M."/>
        </authorList>
    </citation>
    <scope>NUCLEOTIDE SEQUENCE</scope>
    <source>
        <strain evidence="7">AF72</strain>
    </source>
</reference>
<evidence type="ECO:0000259" key="6">
    <source>
        <dbReference type="PROSITE" id="PS50977"/>
    </source>
</evidence>
<dbReference type="EMBL" id="CATQJA010000001">
    <property type="protein sequence ID" value="CAJ0557282.1"/>
    <property type="molecule type" value="Genomic_DNA"/>
</dbReference>
<keyword evidence="3" id="KW-0238">DNA-binding</keyword>
<name>A0AA36C325_9BILA</name>
<feature type="compositionally biased region" description="Polar residues" evidence="5">
    <location>
        <begin position="323"/>
        <end position="333"/>
    </location>
</feature>
<dbReference type="PANTHER" id="PTHR30055">
    <property type="entry name" value="HTH-TYPE TRANSCRIPTIONAL REGULATOR RUTR"/>
    <property type="match status" value="1"/>
</dbReference>
<evidence type="ECO:0000313" key="7">
    <source>
        <dbReference type="EMBL" id="CAJ0557282.1"/>
    </source>
</evidence>
<feature type="region of interest" description="Disordered" evidence="5">
    <location>
        <begin position="352"/>
        <end position="371"/>
    </location>
</feature>
<dbReference type="GO" id="GO:0000976">
    <property type="term" value="F:transcription cis-regulatory region binding"/>
    <property type="evidence" value="ECO:0007669"/>
    <property type="project" value="TreeGrafter"/>
</dbReference>
<gene>
    <name evidence="7" type="ORF">MSPICULIGERA_LOCUS40</name>
</gene>
<dbReference type="PROSITE" id="PS50977">
    <property type="entry name" value="HTH_TETR_2"/>
    <property type="match status" value="1"/>
</dbReference>
<keyword evidence="4" id="KW-0804">Transcription</keyword>
<keyword evidence="2" id="KW-0805">Transcription regulation</keyword>
<protein>
    <recommendedName>
        <fullName evidence="6">HTH tetR-type domain-containing protein</fullName>
    </recommendedName>
</protein>
<dbReference type="PRINTS" id="PR00455">
    <property type="entry name" value="HTHTETR"/>
</dbReference>
<dbReference type="InterPro" id="IPR050109">
    <property type="entry name" value="HTH-type_TetR-like_transc_reg"/>
</dbReference>
<dbReference type="Gene3D" id="1.10.357.10">
    <property type="entry name" value="Tetracycline Repressor, domain 2"/>
    <property type="match status" value="1"/>
</dbReference>
<organism evidence="7 8">
    <name type="scientific">Mesorhabditis spiculigera</name>
    <dbReference type="NCBI Taxonomy" id="96644"/>
    <lineage>
        <taxon>Eukaryota</taxon>
        <taxon>Metazoa</taxon>
        <taxon>Ecdysozoa</taxon>
        <taxon>Nematoda</taxon>
        <taxon>Chromadorea</taxon>
        <taxon>Rhabditida</taxon>
        <taxon>Rhabditina</taxon>
        <taxon>Rhabditomorpha</taxon>
        <taxon>Rhabditoidea</taxon>
        <taxon>Rhabditidae</taxon>
        <taxon>Mesorhabditinae</taxon>
        <taxon>Mesorhabditis</taxon>
    </lineage>
</organism>
<evidence type="ECO:0000256" key="1">
    <source>
        <dbReference type="ARBA" id="ARBA00004123"/>
    </source>
</evidence>
<feature type="non-terminal residue" evidence="7">
    <location>
        <position position="477"/>
    </location>
</feature>
<feature type="domain" description="HTH tetR-type" evidence="6">
    <location>
        <begin position="77"/>
        <end position="137"/>
    </location>
</feature>
<evidence type="ECO:0000256" key="5">
    <source>
        <dbReference type="SAM" id="MobiDB-lite"/>
    </source>
</evidence>
<dbReference type="PANTHER" id="PTHR30055:SF234">
    <property type="entry name" value="HTH-TYPE TRANSCRIPTIONAL REGULATOR BETI"/>
    <property type="match status" value="1"/>
</dbReference>
<evidence type="ECO:0000256" key="4">
    <source>
        <dbReference type="ARBA" id="ARBA00023163"/>
    </source>
</evidence>
<dbReference type="AlphaFoldDB" id="A0AA36C325"/>
<dbReference type="SUPFAM" id="SSF46689">
    <property type="entry name" value="Homeodomain-like"/>
    <property type="match status" value="1"/>
</dbReference>
<comment type="subcellular location">
    <subcellularLocation>
        <location evidence="1">Nucleus</location>
    </subcellularLocation>
</comment>
<dbReference type="GO" id="GO:0005634">
    <property type="term" value="C:nucleus"/>
    <property type="evidence" value="ECO:0007669"/>
    <property type="project" value="UniProtKB-SubCell"/>
</dbReference>
<feature type="region of interest" description="Disordered" evidence="5">
    <location>
        <begin position="378"/>
        <end position="447"/>
    </location>
</feature>
<dbReference type="InterPro" id="IPR001647">
    <property type="entry name" value="HTH_TetR"/>
</dbReference>
<sequence length="477" mass="52747">MAVELTQHLRIPTPHRPEDHEFRTAVLPRTRRVRHLRGLGPDGHVDVTGACRNWLHFSNEKKAGTPNGVDTQAGDFEETRRRLVKAAAELAAEGGSAAMSVQAVAERSGISRGSVAWHFGSKDGLLRSVVEDAFRWGMEKLRAELASSSATGIEALIEGQLRVDVVPPRHEFFLDHPADYLRLDRHTPGRQSGALVAVTLLAGTPRINLQHRLDPDNSRSTFGGNRTRIDLCPRDGIYRKRQGTRIRQHTRIHRRTGSSTSRNNFARSLGWDRIEPGANESGDVAQRQLRLPPASQATRRETREPGTFQICRASMAPCGGEPTSDSAAISNDGGQSGKIAVDGRVRLVQPSFPIATSMPTPGRSRRVERVGIDRFGGAIEIEERSERPTRPAGNPEPRGKLGCKRRREDQETSGQNHQRRQPFSGSRLPVREATGTHPGSRRRTLLMPSCSATADMRCAGPEGRFFWRCRQRPADAC</sequence>
<proteinExistence type="predicted"/>
<evidence type="ECO:0000256" key="2">
    <source>
        <dbReference type="ARBA" id="ARBA00023015"/>
    </source>
</evidence>
<dbReference type="Pfam" id="PF00440">
    <property type="entry name" value="TetR_N"/>
    <property type="match status" value="1"/>
</dbReference>
<evidence type="ECO:0000256" key="3">
    <source>
        <dbReference type="ARBA" id="ARBA00023125"/>
    </source>
</evidence>
<comment type="caution">
    <text evidence="7">The sequence shown here is derived from an EMBL/GenBank/DDBJ whole genome shotgun (WGS) entry which is preliminary data.</text>
</comment>
<feature type="region of interest" description="Disordered" evidence="5">
    <location>
        <begin position="273"/>
        <end position="340"/>
    </location>
</feature>
<dbReference type="GO" id="GO:0003700">
    <property type="term" value="F:DNA-binding transcription factor activity"/>
    <property type="evidence" value="ECO:0007669"/>
    <property type="project" value="TreeGrafter"/>
</dbReference>
<evidence type="ECO:0000313" key="8">
    <source>
        <dbReference type="Proteomes" id="UP001177023"/>
    </source>
</evidence>
<feature type="compositionally biased region" description="Polar residues" evidence="5">
    <location>
        <begin position="412"/>
        <end position="424"/>
    </location>
</feature>
<accession>A0AA36C325</accession>
<dbReference type="InterPro" id="IPR009057">
    <property type="entry name" value="Homeodomain-like_sf"/>
</dbReference>